<reference evidence="1 2" key="1">
    <citation type="journal article" date="2014" name="J. Biotechnol.">
        <title>Complete genome sequence of the actinobacterium Actinoplanes friuliensis HAG 010964, producer of the lipopeptide antibiotic friulimycin.</title>
        <authorList>
            <person name="Ruckert C."/>
            <person name="Szczepanowski R."/>
            <person name="Albersmeier A."/>
            <person name="Goesmann A."/>
            <person name="Fischer N."/>
            <person name="Steinkamper A."/>
            <person name="Puhler A."/>
            <person name="Biener R."/>
            <person name="Schwartz D."/>
            <person name="Kalinowski J."/>
        </authorList>
    </citation>
    <scope>NUCLEOTIDE SEQUENCE [LARGE SCALE GENOMIC DNA]</scope>
    <source>
        <strain evidence="1 2">DSM 7358</strain>
    </source>
</reference>
<organism evidence="1 2">
    <name type="scientific">Actinoplanes friuliensis DSM 7358</name>
    <dbReference type="NCBI Taxonomy" id="1246995"/>
    <lineage>
        <taxon>Bacteria</taxon>
        <taxon>Bacillati</taxon>
        <taxon>Actinomycetota</taxon>
        <taxon>Actinomycetes</taxon>
        <taxon>Micromonosporales</taxon>
        <taxon>Micromonosporaceae</taxon>
        <taxon>Actinoplanes</taxon>
    </lineage>
</organism>
<sequence length="115" mass="13291">MLAMREPTFLYRAFLEAKGSPEVTSLIAYSMPHQEPLRAVVWHATREEWIYAPATAARLLFSDEYADESMEVDRMTAESMARQYLQSELPSPEKLMEMSDEGIRMGWDYGPPPRE</sequence>
<dbReference type="HOGENOM" id="CLU_2152889_0_0_11"/>
<accession>U5WFU6</accession>
<dbReference type="KEGG" id="afs:AFR_42785"/>
<name>U5WFU6_9ACTN</name>
<dbReference type="AlphaFoldDB" id="U5WFU6"/>
<gene>
    <name evidence="1" type="ORF">AFR_42785</name>
</gene>
<evidence type="ECO:0000313" key="1">
    <source>
        <dbReference type="EMBL" id="AGZ46811.1"/>
    </source>
</evidence>
<keyword evidence="2" id="KW-1185">Reference proteome</keyword>
<proteinExistence type="predicted"/>
<protein>
    <submittedName>
        <fullName evidence="1">Uncharacterized protein</fullName>
    </submittedName>
</protein>
<dbReference type="EMBL" id="CP006272">
    <property type="protein sequence ID" value="AGZ46811.1"/>
    <property type="molecule type" value="Genomic_DNA"/>
</dbReference>
<dbReference type="Proteomes" id="UP000017746">
    <property type="component" value="Chromosome"/>
</dbReference>
<evidence type="ECO:0000313" key="2">
    <source>
        <dbReference type="Proteomes" id="UP000017746"/>
    </source>
</evidence>